<evidence type="ECO:0000313" key="3">
    <source>
        <dbReference type="Proteomes" id="UP000218113"/>
    </source>
</evidence>
<dbReference type="AlphaFoldDB" id="A0A2A4T113"/>
<name>A0A2A4T113_9DELT</name>
<dbReference type="InterPro" id="IPR000595">
    <property type="entry name" value="cNMP-bd_dom"/>
</dbReference>
<accession>A0A2A4T113</accession>
<feature type="non-terminal residue" evidence="2">
    <location>
        <position position="280"/>
    </location>
</feature>
<feature type="domain" description="Cyclic nucleotide-binding" evidence="1">
    <location>
        <begin position="40"/>
        <end position="110"/>
    </location>
</feature>
<dbReference type="CDD" id="cd00038">
    <property type="entry name" value="CAP_ED"/>
    <property type="match status" value="1"/>
</dbReference>
<proteinExistence type="predicted"/>
<gene>
    <name evidence="2" type="ORF">COB67_09115</name>
</gene>
<dbReference type="Gene3D" id="2.60.120.10">
    <property type="entry name" value="Jelly Rolls"/>
    <property type="match status" value="1"/>
</dbReference>
<dbReference type="InterPro" id="IPR018490">
    <property type="entry name" value="cNMP-bd_dom_sf"/>
</dbReference>
<protein>
    <recommendedName>
        <fullName evidence="1">Cyclic nucleotide-binding domain-containing protein</fullName>
    </recommendedName>
</protein>
<sequence>MELNRYYTISEAGNEAKHFSQSLLQSYPITRACLSILGSKLIDQLEFGFFTGGRNIIHQGETGKELFLLCNNLIDVLVNEQVVVQMEAPALLGDKAIVEPKSTRSATIRVADKNVCLILKIPMGLFLRNFRDPKIPDRSFHQESGIFYSMFEGIQKRLFEYIYLQKNLWEEVTTTLGLLNTQLIAKNLENARDQGWGPEIWNSVKQVLAKEFRFNWPEQIELNSQTLREILLRVLANKFPRAKFPGNDSDYVIQKNLMWHQWLSTVGQAVTKVLPKEKQP</sequence>
<dbReference type="EMBL" id="NVSR01000070">
    <property type="protein sequence ID" value="PCI27182.1"/>
    <property type="molecule type" value="Genomic_DNA"/>
</dbReference>
<dbReference type="SUPFAM" id="SSF51206">
    <property type="entry name" value="cAMP-binding domain-like"/>
    <property type="match status" value="1"/>
</dbReference>
<organism evidence="2 3">
    <name type="scientific">SAR324 cluster bacterium</name>
    <dbReference type="NCBI Taxonomy" id="2024889"/>
    <lineage>
        <taxon>Bacteria</taxon>
        <taxon>Deltaproteobacteria</taxon>
        <taxon>SAR324 cluster</taxon>
    </lineage>
</organism>
<dbReference type="InterPro" id="IPR014710">
    <property type="entry name" value="RmlC-like_jellyroll"/>
</dbReference>
<evidence type="ECO:0000313" key="2">
    <source>
        <dbReference type="EMBL" id="PCI27182.1"/>
    </source>
</evidence>
<reference evidence="3" key="1">
    <citation type="submission" date="2017-08" db="EMBL/GenBank/DDBJ databases">
        <title>A dynamic microbial community with high functional redundancy inhabits the cold, oxic subseafloor aquifer.</title>
        <authorList>
            <person name="Tully B.J."/>
            <person name="Wheat C.G."/>
            <person name="Glazer B.T."/>
            <person name="Huber J.A."/>
        </authorList>
    </citation>
    <scope>NUCLEOTIDE SEQUENCE [LARGE SCALE GENOMIC DNA]</scope>
</reference>
<comment type="caution">
    <text evidence="2">The sequence shown here is derived from an EMBL/GenBank/DDBJ whole genome shotgun (WGS) entry which is preliminary data.</text>
</comment>
<dbReference type="Proteomes" id="UP000218113">
    <property type="component" value="Unassembled WGS sequence"/>
</dbReference>
<evidence type="ECO:0000259" key="1">
    <source>
        <dbReference type="PROSITE" id="PS50042"/>
    </source>
</evidence>
<dbReference type="PROSITE" id="PS50042">
    <property type="entry name" value="CNMP_BINDING_3"/>
    <property type="match status" value="1"/>
</dbReference>